<protein>
    <recommendedName>
        <fullName evidence="5">YvrJ family protein</fullName>
    </recommendedName>
</protein>
<evidence type="ECO:0000313" key="4">
    <source>
        <dbReference type="Proteomes" id="UP000004080"/>
    </source>
</evidence>
<comment type="caution">
    <text evidence="3">The sequence shown here is derived from an EMBL/GenBank/DDBJ whole genome shotgun (WGS) entry which is preliminary data.</text>
</comment>
<evidence type="ECO:0000256" key="2">
    <source>
        <dbReference type="SAM" id="Phobius"/>
    </source>
</evidence>
<reference evidence="3 4" key="1">
    <citation type="journal article" date="2012" name="J. Bacteriol.">
        <title>Genome of Bacillus macauensis ZFHKF-1, a Long-Chain-Forming Bacterium.</title>
        <authorList>
            <person name="Cai L."/>
            <person name="Zhang T."/>
        </authorList>
    </citation>
    <scope>NUCLEOTIDE SEQUENCE [LARGE SCALE GENOMIC DNA]</scope>
    <source>
        <strain evidence="3 4">ZFHKF-1</strain>
    </source>
</reference>
<evidence type="ECO:0008006" key="5">
    <source>
        <dbReference type="Google" id="ProtNLM"/>
    </source>
</evidence>
<dbReference type="AlphaFoldDB" id="I8UA75"/>
<sequence>MNGANEWLGLVNLLGNVGFPVILAGYLMLQFEKRIQSLEAIIRSMRKEWRNTEALEKKVAEYKARIDAYEQEKLKASDVS</sequence>
<dbReference type="STRING" id="1196324.A374_19275"/>
<keyword evidence="2" id="KW-1133">Transmembrane helix</keyword>
<keyword evidence="2" id="KW-0812">Transmembrane</keyword>
<dbReference type="RefSeq" id="WP_007203919.1">
    <property type="nucleotide sequence ID" value="NZ_AKKV01000053.1"/>
</dbReference>
<dbReference type="OrthoDB" id="2662123at2"/>
<evidence type="ECO:0000313" key="3">
    <source>
        <dbReference type="EMBL" id="EIT83693.1"/>
    </source>
</evidence>
<keyword evidence="1" id="KW-0175">Coiled coil</keyword>
<proteinExistence type="predicted"/>
<evidence type="ECO:0000256" key="1">
    <source>
        <dbReference type="SAM" id="Coils"/>
    </source>
</evidence>
<gene>
    <name evidence="3" type="ORF">A374_19275</name>
</gene>
<dbReference type="InterPro" id="IPR024419">
    <property type="entry name" value="YvrJ"/>
</dbReference>
<accession>I8UA75</accession>
<keyword evidence="4" id="KW-1185">Reference proteome</keyword>
<keyword evidence="2" id="KW-0472">Membrane</keyword>
<dbReference type="PATRIC" id="fig|1196324.3.peg.3916"/>
<feature type="transmembrane region" description="Helical" evidence="2">
    <location>
        <begin position="6"/>
        <end position="29"/>
    </location>
</feature>
<organism evidence="3 4">
    <name type="scientific">Fictibacillus macauensis ZFHKF-1</name>
    <dbReference type="NCBI Taxonomy" id="1196324"/>
    <lineage>
        <taxon>Bacteria</taxon>
        <taxon>Bacillati</taxon>
        <taxon>Bacillota</taxon>
        <taxon>Bacilli</taxon>
        <taxon>Bacillales</taxon>
        <taxon>Fictibacillaceae</taxon>
        <taxon>Fictibacillus</taxon>
    </lineage>
</organism>
<name>I8UA75_9BACL</name>
<dbReference type="Proteomes" id="UP000004080">
    <property type="component" value="Unassembled WGS sequence"/>
</dbReference>
<feature type="coiled-coil region" evidence="1">
    <location>
        <begin position="28"/>
        <end position="79"/>
    </location>
</feature>
<dbReference type="Pfam" id="PF12841">
    <property type="entry name" value="YvrJ"/>
    <property type="match status" value="1"/>
</dbReference>
<dbReference type="EMBL" id="AKKV01000053">
    <property type="protein sequence ID" value="EIT83693.1"/>
    <property type="molecule type" value="Genomic_DNA"/>
</dbReference>